<keyword evidence="6 12" id="KW-0418">Kinase</keyword>
<dbReference type="Pfam" id="PF07730">
    <property type="entry name" value="HisKA_3"/>
    <property type="match status" value="1"/>
</dbReference>
<organism evidence="12 13">
    <name type="scientific">Kitasatospora cathayae</name>
    <dbReference type="NCBI Taxonomy" id="3004092"/>
    <lineage>
        <taxon>Bacteria</taxon>
        <taxon>Bacillati</taxon>
        <taxon>Actinomycetota</taxon>
        <taxon>Actinomycetes</taxon>
        <taxon>Kitasatosporales</taxon>
        <taxon>Streptomycetaceae</taxon>
        <taxon>Kitasatospora</taxon>
    </lineage>
</organism>
<evidence type="ECO:0000256" key="5">
    <source>
        <dbReference type="ARBA" id="ARBA00022741"/>
    </source>
</evidence>
<keyword evidence="7" id="KW-0067">ATP-binding</keyword>
<dbReference type="Gene3D" id="1.20.5.1930">
    <property type="match status" value="1"/>
</dbReference>
<feature type="transmembrane region" description="Helical" evidence="10">
    <location>
        <begin position="12"/>
        <end position="30"/>
    </location>
</feature>
<dbReference type="Gene3D" id="3.30.565.10">
    <property type="entry name" value="Histidine kinase-like ATPase, C-terminal domain"/>
    <property type="match status" value="1"/>
</dbReference>
<dbReference type="InterPro" id="IPR005467">
    <property type="entry name" value="His_kinase_dom"/>
</dbReference>
<dbReference type="InterPro" id="IPR055558">
    <property type="entry name" value="DUF7134"/>
</dbReference>
<keyword evidence="4" id="KW-0808">Transferase</keyword>
<accession>A0ABY7Q689</accession>
<keyword evidence="5" id="KW-0547">Nucleotide-binding</keyword>
<dbReference type="CDD" id="cd16917">
    <property type="entry name" value="HATPase_UhpB-NarQ-NarX-like"/>
    <property type="match status" value="1"/>
</dbReference>
<dbReference type="Pfam" id="PF23539">
    <property type="entry name" value="DUF7134"/>
    <property type="match status" value="1"/>
</dbReference>
<feature type="transmembrane region" description="Helical" evidence="10">
    <location>
        <begin position="143"/>
        <end position="163"/>
    </location>
</feature>
<evidence type="ECO:0000313" key="12">
    <source>
        <dbReference type="EMBL" id="WBP88217.1"/>
    </source>
</evidence>
<evidence type="ECO:0000256" key="6">
    <source>
        <dbReference type="ARBA" id="ARBA00022777"/>
    </source>
</evidence>
<feature type="coiled-coil region" evidence="9">
    <location>
        <begin position="173"/>
        <end position="200"/>
    </location>
</feature>
<dbReference type="GO" id="GO:0016301">
    <property type="term" value="F:kinase activity"/>
    <property type="evidence" value="ECO:0007669"/>
    <property type="project" value="UniProtKB-KW"/>
</dbReference>
<dbReference type="EMBL" id="CP115450">
    <property type="protein sequence ID" value="WBP88217.1"/>
    <property type="molecule type" value="Genomic_DNA"/>
</dbReference>
<proteinExistence type="predicted"/>
<evidence type="ECO:0000256" key="4">
    <source>
        <dbReference type="ARBA" id="ARBA00022679"/>
    </source>
</evidence>
<keyword evidence="9" id="KW-0175">Coiled coil</keyword>
<reference evidence="13" key="1">
    <citation type="submission" date="2022-12" db="EMBL/GenBank/DDBJ databases">
        <authorList>
            <person name="Mo P."/>
        </authorList>
    </citation>
    <scope>NUCLEOTIDE SEQUENCE [LARGE SCALE GENOMIC DNA]</scope>
    <source>
        <strain evidence="13">HUAS 3-15</strain>
    </source>
</reference>
<evidence type="ECO:0000256" key="10">
    <source>
        <dbReference type="SAM" id="Phobius"/>
    </source>
</evidence>
<sequence>MHRLNAWLRRHPMVVDAAWASIVLFLGLLPNNEFDTGWRLNAELLVAVLLPLLMVFRRRFPDVTVAAATGVALAQVVADVEPGASAIAYLVFAYTGAAFGQKWTSRLALAAGLAAGPLTFWQMNPLKTTVQGGEAHSRPYNLGEAVLIMVLMSTPFILCWAWGRLTRVRRAYLTELEDRAARLERERDAQAKVAVAAERARIARELHDVVAHNVSVMIVQADGAAYVLDNSPQQAKEALGTIASTGRQALVEMRRLLGVLRTADTAEEYVPQPGVEELPDLLEQVRTAGLQVDYATSGHPRELPRGVELTVYRIVQEALTNVRKHGGPDAHARVAVDFGERELAVLVEDDGRGSTDEQLATGGADGLGHGLIGMRERVGMVSGSLDVGPRPGGGFRIRAVLPLKAAH</sequence>
<comment type="catalytic activity">
    <reaction evidence="1">
        <text>ATP + protein L-histidine = ADP + protein N-phospho-L-histidine.</text>
        <dbReference type="EC" id="2.7.13.3"/>
    </reaction>
</comment>
<evidence type="ECO:0000256" key="7">
    <source>
        <dbReference type="ARBA" id="ARBA00022840"/>
    </source>
</evidence>
<dbReference type="Pfam" id="PF02518">
    <property type="entry name" value="HATPase_c"/>
    <property type="match status" value="1"/>
</dbReference>
<dbReference type="PANTHER" id="PTHR24421">
    <property type="entry name" value="NITRATE/NITRITE SENSOR PROTEIN NARX-RELATED"/>
    <property type="match status" value="1"/>
</dbReference>
<evidence type="ECO:0000256" key="2">
    <source>
        <dbReference type="ARBA" id="ARBA00012438"/>
    </source>
</evidence>
<dbReference type="InterPro" id="IPR003594">
    <property type="entry name" value="HATPase_dom"/>
</dbReference>
<evidence type="ECO:0000256" key="3">
    <source>
        <dbReference type="ARBA" id="ARBA00022553"/>
    </source>
</evidence>
<dbReference type="InterPro" id="IPR050482">
    <property type="entry name" value="Sensor_HK_TwoCompSys"/>
</dbReference>
<dbReference type="InterPro" id="IPR011712">
    <property type="entry name" value="Sig_transdc_His_kin_sub3_dim/P"/>
</dbReference>
<dbReference type="Proteomes" id="UP001212821">
    <property type="component" value="Chromosome"/>
</dbReference>
<evidence type="ECO:0000256" key="9">
    <source>
        <dbReference type="SAM" id="Coils"/>
    </source>
</evidence>
<dbReference type="PROSITE" id="PS50109">
    <property type="entry name" value="HIS_KIN"/>
    <property type="match status" value="1"/>
</dbReference>
<keyword evidence="13" id="KW-1185">Reference proteome</keyword>
<feature type="transmembrane region" description="Helical" evidence="10">
    <location>
        <begin position="107"/>
        <end position="123"/>
    </location>
</feature>
<dbReference type="InterPro" id="IPR036890">
    <property type="entry name" value="HATPase_C_sf"/>
</dbReference>
<feature type="transmembrane region" description="Helical" evidence="10">
    <location>
        <begin position="36"/>
        <end position="56"/>
    </location>
</feature>
<evidence type="ECO:0000256" key="1">
    <source>
        <dbReference type="ARBA" id="ARBA00000085"/>
    </source>
</evidence>
<keyword evidence="10" id="KW-0812">Transmembrane</keyword>
<keyword evidence="3" id="KW-0597">Phosphoprotein</keyword>
<gene>
    <name evidence="12" type="ORF">O1G21_21870</name>
</gene>
<dbReference type="PANTHER" id="PTHR24421:SF10">
    <property type="entry name" value="NITRATE_NITRITE SENSOR PROTEIN NARQ"/>
    <property type="match status" value="1"/>
</dbReference>
<keyword evidence="8" id="KW-0902">Two-component regulatory system</keyword>
<feature type="domain" description="Histidine kinase" evidence="11">
    <location>
        <begin position="209"/>
        <end position="405"/>
    </location>
</feature>
<evidence type="ECO:0000313" key="13">
    <source>
        <dbReference type="Proteomes" id="UP001212821"/>
    </source>
</evidence>
<keyword evidence="10" id="KW-1133">Transmembrane helix</keyword>
<dbReference type="SUPFAM" id="SSF55874">
    <property type="entry name" value="ATPase domain of HSP90 chaperone/DNA topoisomerase II/histidine kinase"/>
    <property type="match status" value="1"/>
</dbReference>
<evidence type="ECO:0000259" key="11">
    <source>
        <dbReference type="PROSITE" id="PS50109"/>
    </source>
</evidence>
<dbReference type="EC" id="2.7.13.3" evidence="2"/>
<evidence type="ECO:0000256" key="8">
    <source>
        <dbReference type="ARBA" id="ARBA00023012"/>
    </source>
</evidence>
<keyword evidence="10" id="KW-0472">Membrane</keyword>
<protein>
    <recommendedName>
        <fullName evidence="2">histidine kinase</fullName>
        <ecNumber evidence="2">2.7.13.3</ecNumber>
    </recommendedName>
</protein>
<dbReference type="SMART" id="SM00387">
    <property type="entry name" value="HATPase_c"/>
    <property type="match status" value="1"/>
</dbReference>
<name>A0ABY7Q689_9ACTN</name>